<feature type="region of interest" description="Disordered" evidence="2">
    <location>
        <begin position="230"/>
        <end position="275"/>
    </location>
</feature>
<accession>A0A914ZG85</accession>
<name>A0A914ZG85_PARUN</name>
<feature type="compositionally biased region" description="Polar residues" evidence="2">
    <location>
        <begin position="96"/>
        <end position="105"/>
    </location>
</feature>
<organism evidence="3 4">
    <name type="scientific">Parascaris univalens</name>
    <name type="common">Nematode worm</name>
    <dbReference type="NCBI Taxonomy" id="6257"/>
    <lineage>
        <taxon>Eukaryota</taxon>
        <taxon>Metazoa</taxon>
        <taxon>Ecdysozoa</taxon>
        <taxon>Nematoda</taxon>
        <taxon>Chromadorea</taxon>
        <taxon>Rhabditida</taxon>
        <taxon>Spirurina</taxon>
        <taxon>Ascaridomorpha</taxon>
        <taxon>Ascaridoidea</taxon>
        <taxon>Ascarididae</taxon>
        <taxon>Parascaris</taxon>
    </lineage>
</organism>
<evidence type="ECO:0000313" key="4">
    <source>
        <dbReference type="WBParaSite" id="PgB01_g217_t04"/>
    </source>
</evidence>
<dbReference type="AlphaFoldDB" id="A0A914ZG85"/>
<evidence type="ECO:0000256" key="2">
    <source>
        <dbReference type="SAM" id="MobiDB-lite"/>
    </source>
</evidence>
<dbReference type="InterPro" id="IPR008653">
    <property type="entry name" value="IER"/>
</dbReference>
<dbReference type="Proteomes" id="UP000887569">
    <property type="component" value="Unplaced"/>
</dbReference>
<feature type="region of interest" description="Disordered" evidence="2">
    <location>
        <begin position="69"/>
        <end position="112"/>
    </location>
</feature>
<reference evidence="4" key="1">
    <citation type="submission" date="2022-11" db="UniProtKB">
        <authorList>
            <consortium name="WormBaseParasite"/>
        </authorList>
    </citation>
    <scope>IDENTIFICATION</scope>
</reference>
<keyword evidence="3" id="KW-1185">Reference proteome</keyword>
<feature type="region of interest" description="Disordered" evidence="2">
    <location>
        <begin position="1"/>
        <end position="21"/>
    </location>
</feature>
<dbReference type="Pfam" id="PF05760">
    <property type="entry name" value="IER"/>
    <property type="match status" value="1"/>
</dbReference>
<feature type="compositionally biased region" description="Low complexity" evidence="2">
    <location>
        <begin position="75"/>
        <end position="95"/>
    </location>
</feature>
<evidence type="ECO:0000313" key="3">
    <source>
        <dbReference type="Proteomes" id="UP000887569"/>
    </source>
</evidence>
<evidence type="ECO:0000256" key="1">
    <source>
        <dbReference type="ARBA" id="ARBA00006186"/>
    </source>
</evidence>
<comment type="similarity">
    <text evidence="1">Belongs to the IER family.</text>
</comment>
<protein>
    <submittedName>
        <fullName evidence="4">SERTA domain-containing protein</fullName>
    </submittedName>
</protein>
<sequence>HVSDAGGLARSTQRKMSNTSSDVDEIIENEVCNRLIRLSCAKMVNSKHERGGAKLHRNLLILHLLRRARNEQKRSTPSSPDDLDSSSELCSGSADTTESAQSSVSGDAKDVGVDQFGKETDHLLDLSCSSHADITAGNDPIELHVRDDDEVDYSTLSLEPLLLPFGTDAVEAEELSDMSKSSPTVVPELSPDLCGHLPLIASEQVQPHSLVETPSVVHVDADINEQPPMCFVTSEDEHDPSSSSGSDDDDEADGHQLAPQRRRKRKTSSPRVQPPCTAKKCLCERASPDRSYLGVQLRSVGCCRSVHVRSQPNPLLPQTPDQLVPSIMRIACNPLIC</sequence>
<feature type="compositionally biased region" description="Polar residues" evidence="2">
    <location>
        <begin position="10"/>
        <end position="21"/>
    </location>
</feature>
<dbReference type="WBParaSite" id="PgB01_g217_t04">
    <property type="protein sequence ID" value="PgB01_g217_t04"/>
    <property type="gene ID" value="PgB01_g217"/>
</dbReference>
<proteinExistence type="inferred from homology"/>